<reference evidence="5 6" key="1">
    <citation type="submission" date="2015-02" db="EMBL/GenBank/DDBJ databases">
        <title>Draft genome sequences of ten Microbacterium spp. with emphasis on heavy metal contaminated environments.</title>
        <authorList>
            <person name="Corretto E."/>
        </authorList>
    </citation>
    <scope>NUCLEOTIDE SEQUENCE [LARGE SCALE GENOMIC DNA]</scope>
    <source>
        <strain evidence="5 6">ARN176</strain>
    </source>
</reference>
<sequence>MTGRRLCFVITNDISTVFYRGYLGYLRERGWNVTIISRDTGKLTALGEAEGVDIVDVDMVRDPSPIRDLRSLIRLTRAIRRVRPDVLVFSTPKASLLASVAGWLLRVPVRIYHILGLRYETESGMRRRVFRSLEKTAAGLATETLAVSHSLAELVREERLTSRVVVLGEGSPFGTDLRRFSPDALDIPALDADTDAFLAGQGAAFRLLFVGRITRDKGVGDLLDALALLADRGVEVASVIVGPGEDAGLERRIEDFAAEHAVQRVGSVADPRAYMRAVDMLCLPTLREGFGQVIVEAAGLGVPTITTQATGARDVVVDGETGLIVPVKDGIALAAAIERAVADRDDVRRWGSAARARAEEYYSTDRVWRQYADHFEGRLRAGEDSSDG</sequence>
<proteinExistence type="predicted"/>
<gene>
    <name evidence="5" type="primary">pglA</name>
    <name evidence="5" type="ORF">RS86_00958</name>
</gene>
<evidence type="ECO:0000259" key="3">
    <source>
        <dbReference type="Pfam" id="PF00534"/>
    </source>
</evidence>
<evidence type="ECO:0000256" key="1">
    <source>
        <dbReference type="ARBA" id="ARBA00022676"/>
    </source>
</evidence>
<evidence type="ECO:0000313" key="6">
    <source>
        <dbReference type="Proteomes" id="UP000033740"/>
    </source>
</evidence>
<dbReference type="Proteomes" id="UP000033740">
    <property type="component" value="Unassembled WGS sequence"/>
</dbReference>
<dbReference type="EC" id="2.4.1.290" evidence="5"/>
<dbReference type="Gene3D" id="3.40.50.2000">
    <property type="entry name" value="Glycogen Phosphorylase B"/>
    <property type="match status" value="2"/>
</dbReference>
<dbReference type="InterPro" id="IPR028098">
    <property type="entry name" value="Glyco_trans_4-like_N"/>
</dbReference>
<dbReference type="STRING" id="582680.RS86_00958"/>
<dbReference type="GO" id="GO:0102335">
    <property type="term" value="F:N,N'-diacetylbacillosaminyl-diphospho-undecaprenol alpha-1,3-N-acetylgalactosaminyltransferase activity"/>
    <property type="evidence" value="ECO:0007669"/>
    <property type="project" value="UniProtKB-EC"/>
</dbReference>
<keyword evidence="2 5" id="KW-0808">Transferase</keyword>
<dbReference type="PANTHER" id="PTHR12526">
    <property type="entry name" value="GLYCOSYLTRANSFERASE"/>
    <property type="match status" value="1"/>
</dbReference>
<feature type="domain" description="Glycosyltransferase subfamily 4-like N-terminal" evidence="4">
    <location>
        <begin position="25"/>
        <end position="167"/>
    </location>
</feature>
<dbReference type="PATRIC" id="fig|582680.6.peg.985"/>
<dbReference type="AlphaFoldDB" id="A0A0F0LML6"/>
<evidence type="ECO:0000256" key="2">
    <source>
        <dbReference type="ARBA" id="ARBA00022679"/>
    </source>
</evidence>
<evidence type="ECO:0000313" key="5">
    <source>
        <dbReference type="EMBL" id="KJL34472.1"/>
    </source>
</evidence>
<organism evidence="5 6">
    <name type="scientific">Microbacterium azadirachtae</name>
    <dbReference type="NCBI Taxonomy" id="582680"/>
    <lineage>
        <taxon>Bacteria</taxon>
        <taxon>Bacillati</taxon>
        <taxon>Actinomycetota</taxon>
        <taxon>Actinomycetes</taxon>
        <taxon>Micrococcales</taxon>
        <taxon>Microbacteriaceae</taxon>
        <taxon>Microbacterium</taxon>
    </lineage>
</organism>
<dbReference type="CDD" id="cd03808">
    <property type="entry name" value="GT4_CapM-like"/>
    <property type="match status" value="1"/>
</dbReference>
<protein>
    <submittedName>
        <fullName evidence="5">N, N'-diacetylbacillosaminyl-diphospho-undecaprenol alpha-1,3-N-acetylgalactosaminyltransferase</fullName>
        <ecNumber evidence="5">2.4.1.290</ecNumber>
    </submittedName>
</protein>
<accession>A0A0F0LML6</accession>
<dbReference type="PANTHER" id="PTHR12526:SF638">
    <property type="entry name" value="SPORE COAT PROTEIN SA"/>
    <property type="match status" value="1"/>
</dbReference>
<feature type="domain" description="Glycosyl transferase family 1" evidence="3">
    <location>
        <begin position="206"/>
        <end position="356"/>
    </location>
</feature>
<keyword evidence="6" id="KW-1185">Reference proteome</keyword>
<dbReference type="SUPFAM" id="SSF53756">
    <property type="entry name" value="UDP-Glycosyltransferase/glycogen phosphorylase"/>
    <property type="match status" value="1"/>
</dbReference>
<comment type="caution">
    <text evidence="5">The sequence shown here is derived from an EMBL/GenBank/DDBJ whole genome shotgun (WGS) entry which is preliminary data.</text>
</comment>
<evidence type="ECO:0000259" key="4">
    <source>
        <dbReference type="Pfam" id="PF13579"/>
    </source>
</evidence>
<dbReference type="EMBL" id="JYIX01000028">
    <property type="protein sequence ID" value="KJL34472.1"/>
    <property type="molecule type" value="Genomic_DNA"/>
</dbReference>
<dbReference type="Pfam" id="PF13579">
    <property type="entry name" value="Glyco_trans_4_4"/>
    <property type="match status" value="1"/>
</dbReference>
<keyword evidence="1 5" id="KW-0328">Glycosyltransferase</keyword>
<dbReference type="InterPro" id="IPR001296">
    <property type="entry name" value="Glyco_trans_1"/>
</dbReference>
<dbReference type="Pfam" id="PF00534">
    <property type="entry name" value="Glycos_transf_1"/>
    <property type="match status" value="1"/>
</dbReference>
<name>A0A0F0LML6_9MICO</name>